<sequence length="128" mass="14759">MNSTVAGVFHKILLEMIVSSKCIWISPKDGYHYGAYRETDWKAEVFILKTSETTWEIVICIYLPDDDTQQETFVVDINTVFETLECYYDPTGKGQRTVYVPLSDESTIIQRFLMFVAANRSSSPHPIY</sequence>
<dbReference type="Proteomes" id="UP000596248">
    <property type="component" value="Chromosome"/>
</dbReference>
<name>A0ABX7FRU7_BRECH</name>
<organism evidence="1 2">
    <name type="scientific">Brevibacillus choshinensis</name>
    <dbReference type="NCBI Taxonomy" id="54911"/>
    <lineage>
        <taxon>Bacteria</taxon>
        <taxon>Bacillati</taxon>
        <taxon>Bacillota</taxon>
        <taxon>Bacilli</taxon>
        <taxon>Bacillales</taxon>
        <taxon>Paenibacillaceae</taxon>
        <taxon>Brevibacillus</taxon>
    </lineage>
</organism>
<proteinExistence type="predicted"/>
<dbReference type="RefSeq" id="WP_203354768.1">
    <property type="nucleotide sequence ID" value="NZ_CP069127.1"/>
</dbReference>
<accession>A0ABX7FRU7</accession>
<gene>
    <name evidence="1" type="ORF">JNE38_00295</name>
</gene>
<evidence type="ECO:0000313" key="1">
    <source>
        <dbReference type="EMBL" id="QRG67720.1"/>
    </source>
</evidence>
<reference evidence="1 2" key="1">
    <citation type="submission" date="2021-01" db="EMBL/GenBank/DDBJ databases">
        <title>Identification of strong promoters based on the transcriptome of Brevibacillus choshinensis.</title>
        <authorList>
            <person name="Yao D."/>
            <person name="Zhang K."/>
            <person name="Wu J."/>
        </authorList>
    </citation>
    <scope>NUCLEOTIDE SEQUENCE [LARGE SCALE GENOMIC DNA]</scope>
    <source>
        <strain evidence="1 2">HPD31-SP3</strain>
    </source>
</reference>
<evidence type="ECO:0000313" key="2">
    <source>
        <dbReference type="Proteomes" id="UP000596248"/>
    </source>
</evidence>
<protein>
    <submittedName>
        <fullName evidence="1">Uncharacterized protein</fullName>
    </submittedName>
</protein>
<dbReference type="EMBL" id="CP069127">
    <property type="protein sequence ID" value="QRG67720.1"/>
    <property type="molecule type" value="Genomic_DNA"/>
</dbReference>
<keyword evidence="2" id="KW-1185">Reference proteome</keyword>